<protein>
    <recommendedName>
        <fullName evidence="3">Ricin B lectin domain-containing protein</fullName>
    </recommendedName>
</protein>
<evidence type="ECO:0000313" key="1">
    <source>
        <dbReference type="EMBL" id="RHG58985.1"/>
    </source>
</evidence>
<dbReference type="Gene3D" id="2.80.10.50">
    <property type="match status" value="1"/>
</dbReference>
<dbReference type="InterPro" id="IPR035992">
    <property type="entry name" value="Ricin_B-like_lectins"/>
</dbReference>
<gene>
    <name evidence="1" type="ORF">DW252_12845</name>
</gene>
<name>A0A3R6DY49_9FIRM</name>
<evidence type="ECO:0008006" key="3">
    <source>
        <dbReference type="Google" id="ProtNLM"/>
    </source>
</evidence>
<dbReference type="EMBL" id="QRIM01000016">
    <property type="protein sequence ID" value="RHG58985.1"/>
    <property type="molecule type" value="Genomic_DNA"/>
</dbReference>
<dbReference type="Proteomes" id="UP000286595">
    <property type="component" value="Unassembled WGS sequence"/>
</dbReference>
<organism evidence="1 2">
    <name type="scientific">Coprococcus comes</name>
    <dbReference type="NCBI Taxonomy" id="410072"/>
    <lineage>
        <taxon>Bacteria</taxon>
        <taxon>Bacillati</taxon>
        <taxon>Bacillota</taxon>
        <taxon>Clostridia</taxon>
        <taxon>Lachnospirales</taxon>
        <taxon>Lachnospiraceae</taxon>
        <taxon>Coprococcus</taxon>
    </lineage>
</organism>
<sequence length="942" mass="104087">MPNRELNDLMEKSNEIAHVNAELIPQDNSAESDDKSLSRRRVLEAGAAALALLMMPKLAFGATCPGGNPPNEKGWFGSGNGSVVHHGGNYIGVTSKTWWWQVGYSWDASQWLCVSFRVYVESIFTDELYDIFKIHVQAKCGDVNTSTGHRIWYSKYKDNYLHFWVSNLGIAGSSQKTDWEDNKYFAFSNENLGGGNRSWWSITGWSDLGYDSPTYLYKRNNGLQDAYFGLGVYVYNVMSGGVNNWTTPDRVFLSGFTSNSDSFMGSDIHARIDKITLDQDMSLFGKIVAIVPDAVKSGYQCLDVVNAGQVSMTGVHLYGSDGTGAQFTMRNFIMGLGAMDERGGITFYIYPAHVKGFKLVLNAYGGRTELAAAARERRTPSTTQSLYLYQDDNSNACRFWVTKSVDKNGRYNIISDASGFALDRADGKLGDDTAVRLHSDGIHASEWTNEAHKWRIEEVFFKGTISLDAERVEPGKTISVIDPSKTCTPYDYAKTGSVKYLYRWYWMQDERESPFAENKYPEAFTLSSWCHLANCGDQVWRDAYAGAGYPVRDTNFFVESFKLRIKYGTGFIENNADFGAICYAGCMGIENSGDFSWSDVCRDGEELGKGGVSNRITGIKIWLEGDIAKEYDIAYRAFIYGQGWTERFHSNGGSQDDAELCGSDDASGSKGAIKCIQVFAIPKPRGAKLAREFAEDNSFIPENSHSGGYLTAQAMLALNLDDTSGFDGHKMIADAYQGDSSKGLEALPVPPTPPSPVGIKVFYYVDGETDPCFEEEYEMGTTYQVNPDATAAGQKDNCLDLVCWYTDPEYTQPYESQELATSLKLYGYNPCSVKYDTTTRSSVLDTSYNWSTDADLGTALDLAALYPQDEVVKYGTKLTFAGPWSAWCEDAGKTRCVSSTPGVYATSGASGSPILSATIKGNTTVYVDWPWSGYDGVMSARS</sequence>
<comment type="caution">
    <text evidence="1">The sequence shown here is derived from an EMBL/GenBank/DDBJ whole genome shotgun (WGS) entry which is preliminary data.</text>
</comment>
<proteinExistence type="predicted"/>
<dbReference type="SUPFAM" id="SSF50370">
    <property type="entry name" value="Ricin B-like lectins"/>
    <property type="match status" value="1"/>
</dbReference>
<dbReference type="CDD" id="cd00161">
    <property type="entry name" value="beta-trefoil_Ricin-like"/>
    <property type="match status" value="1"/>
</dbReference>
<reference evidence="1 2" key="1">
    <citation type="submission" date="2018-08" db="EMBL/GenBank/DDBJ databases">
        <title>A genome reference for cultivated species of the human gut microbiota.</title>
        <authorList>
            <person name="Zou Y."/>
            <person name="Xue W."/>
            <person name="Luo G."/>
        </authorList>
    </citation>
    <scope>NUCLEOTIDE SEQUENCE [LARGE SCALE GENOMIC DNA]</scope>
    <source>
        <strain evidence="1 2">AM22-12LB</strain>
    </source>
</reference>
<evidence type="ECO:0000313" key="2">
    <source>
        <dbReference type="Proteomes" id="UP000286595"/>
    </source>
</evidence>
<dbReference type="AlphaFoldDB" id="A0A3R6DY49"/>
<accession>A0A3R6DY49</accession>